<dbReference type="EMBL" id="JDRY01000022">
    <property type="protein sequence ID" value="KGN00320.1"/>
    <property type="molecule type" value="Genomic_DNA"/>
</dbReference>
<organism evidence="1 2">
    <name type="scientific">Clostridium botulinum C/D str. DC5</name>
    <dbReference type="NCBI Taxonomy" id="1443128"/>
    <lineage>
        <taxon>Bacteria</taxon>
        <taxon>Bacillati</taxon>
        <taxon>Bacillota</taxon>
        <taxon>Clostridia</taxon>
        <taxon>Eubacteriales</taxon>
        <taxon>Clostridiaceae</taxon>
        <taxon>Clostridium</taxon>
    </lineage>
</organism>
<dbReference type="Proteomes" id="UP000030014">
    <property type="component" value="Unassembled WGS sequence"/>
</dbReference>
<evidence type="ECO:0000313" key="1">
    <source>
        <dbReference type="EMBL" id="KGN00320.1"/>
    </source>
</evidence>
<reference evidence="1 2" key="1">
    <citation type="submission" date="2014-01" db="EMBL/GenBank/DDBJ databases">
        <title>Plasmidome dynamics in the species complex Clostridium novyi sensu lato converts strains of independent lineages into distinctly different pathogens.</title>
        <authorList>
            <person name="Skarin H."/>
            <person name="Segerman B."/>
        </authorList>
    </citation>
    <scope>NUCLEOTIDE SEQUENCE [LARGE SCALE GENOMIC DNA]</scope>
    <source>
        <strain evidence="1 2">DC5</strain>
    </source>
</reference>
<evidence type="ECO:0000313" key="2">
    <source>
        <dbReference type="Proteomes" id="UP000030014"/>
    </source>
</evidence>
<name>A0A0A0IFU7_CLOBO</name>
<accession>A0A0A0IFU7</accession>
<dbReference type="RefSeq" id="WP_039259226.1">
    <property type="nucleotide sequence ID" value="NZ_JDRY01000022.1"/>
</dbReference>
<comment type="caution">
    <text evidence="1">The sequence shown here is derived from an EMBL/GenBank/DDBJ whole genome shotgun (WGS) entry which is preliminary data.</text>
</comment>
<protein>
    <submittedName>
        <fullName evidence="1">Uncharacterized protein</fullName>
    </submittedName>
</protein>
<dbReference type="AlphaFoldDB" id="A0A0A0IFU7"/>
<proteinExistence type="predicted"/>
<gene>
    <name evidence="1" type="ORF">Z955_03825</name>
</gene>
<sequence length="71" mass="8652">MSESDVILLYAIRNKNTKEWLFGTDFREFPPTQRISKEQAVTYMDKEYAEVDFRVRRCRKDYEVVVQRLNK</sequence>